<dbReference type="RefSeq" id="WP_046486708.1">
    <property type="nucleotide sequence ID" value="NZ_CP040978.1"/>
</dbReference>
<dbReference type="GeneID" id="99989435"/>
<dbReference type="FunFam" id="1.10.3880.10:FF:000001">
    <property type="entry name" value="Probable Fe(2+)-trafficking protein"/>
    <property type="match status" value="1"/>
</dbReference>
<dbReference type="GO" id="GO:0005829">
    <property type="term" value="C:cytosol"/>
    <property type="evidence" value="ECO:0007669"/>
    <property type="project" value="TreeGrafter"/>
</dbReference>
<evidence type="ECO:0000313" key="7">
    <source>
        <dbReference type="Proteomes" id="UP000064007"/>
    </source>
</evidence>
<dbReference type="Pfam" id="PF04362">
    <property type="entry name" value="Iron_traffic"/>
    <property type="match status" value="1"/>
</dbReference>
<dbReference type="STRING" id="1581557.BN1208_0098"/>
<evidence type="ECO:0000256" key="3">
    <source>
        <dbReference type="ARBA" id="ARBA00061679"/>
    </source>
</evidence>
<gene>
    <name evidence="6" type="ORF">BN1208_0098</name>
</gene>
<dbReference type="AlphaFoldDB" id="A0A0D6ETB8"/>
<dbReference type="GO" id="GO:0034599">
    <property type="term" value="P:cellular response to oxidative stress"/>
    <property type="evidence" value="ECO:0007669"/>
    <property type="project" value="TreeGrafter"/>
</dbReference>
<protein>
    <recommendedName>
        <fullName evidence="4 5">Probable Fe(2+)-trafficking protein</fullName>
    </recommendedName>
</protein>
<organism evidence="6 7">
    <name type="scientific">Candidatus Methylopumilus planktonicus</name>
    <dbReference type="NCBI Taxonomy" id="1581557"/>
    <lineage>
        <taxon>Bacteria</taxon>
        <taxon>Pseudomonadati</taxon>
        <taxon>Pseudomonadota</taxon>
        <taxon>Betaproteobacteria</taxon>
        <taxon>Nitrosomonadales</taxon>
        <taxon>Methylophilaceae</taxon>
        <taxon>Candidatus Methylopumilus</taxon>
    </lineage>
</organism>
<accession>A0A0D6ETB8</accession>
<dbReference type="OrthoDB" id="9804318at2"/>
<reference evidence="7" key="1">
    <citation type="submission" date="2014-12" db="EMBL/GenBank/DDBJ databases">
        <authorList>
            <person name="Salcher M.M."/>
        </authorList>
    </citation>
    <scope>NUCLEOTIDE SEQUENCE [LARGE SCALE GENOMIC DNA]</scope>
    <source>
        <strain evidence="7">MMS-10A-171</strain>
    </source>
</reference>
<keyword evidence="1 5" id="KW-0408">Iron</keyword>
<comment type="similarity">
    <text evidence="3 5">Belongs to the Fe(2+)-trafficking protein family.</text>
</comment>
<dbReference type="HOGENOM" id="CLU_170994_0_0_4"/>
<keyword evidence="7" id="KW-1185">Reference proteome</keyword>
<dbReference type="Gene3D" id="1.10.3880.10">
    <property type="entry name" value="Fe(II) trafficking protein YggX"/>
    <property type="match status" value="1"/>
</dbReference>
<dbReference type="InterPro" id="IPR007457">
    <property type="entry name" value="Fe_traffick_prot_YggX"/>
</dbReference>
<comment type="function">
    <text evidence="2">Could be a mediator in iron transactions between iron acquisition and iron-requiring processes, such as synthesis and/or repair of Fe-S clusters in biosynthetic enzymes. Necessary to maintain high levels of aconitase under oxidative stress.</text>
</comment>
<dbReference type="EMBL" id="LN827929">
    <property type="protein sequence ID" value="CEZ18994.1"/>
    <property type="molecule type" value="Genomic_DNA"/>
</dbReference>
<dbReference type="HAMAP" id="MF_00686">
    <property type="entry name" value="Fe_traffic_YggX"/>
    <property type="match status" value="1"/>
</dbReference>
<evidence type="ECO:0000256" key="4">
    <source>
        <dbReference type="ARBA" id="ARBA00070403"/>
    </source>
</evidence>
<dbReference type="PANTHER" id="PTHR36965:SF1">
    <property type="entry name" value="FE(2+)-TRAFFICKING PROTEIN-RELATED"/>
    <property type="match status" value="1"/>
</dbReference>
<dbReference type="PANTHER" id="PTHR36965">
    <property type="entry name" value="FE(2+)-TRAFFICKING PROTEIN-RELATED"/>
    <property type="match status" value="1"/>
</dbReference>
<dbReference type="Proteomes" id="UP000064007">
    <property type="component" value="Chromosome 1"/>
</dbReference>
<evidence type="ECO:0000313" key="6">
    <source>
        <dbReference type="EMBL" id="CEZ18994.1"/>
    </source>
</evidence>
<dbReference type="InterPro" id="IPR036766">
    <property type="entry name" value="Fe_traffick_prot_YggX_sf"/>
</dbReference>
<name>A0A0D6ETB8_9PROT</name>
<dbReference type="KEGG" id="mbat:BN1208_0098"/>
<dbReference type="NCBIfam" id="NF003817">
    <property type="entry name" value="PRK05408.1"/>
    <property type="match status" value="1"/>
</dbReference>
<dbReference type="GO" id="GO:0005506">
    <property type="term" value="F:iron ion binding"/>
    <property type="evidence" value="ECO:0007669"/>
    <property type="project" value="UniProtKB-UniRule"/>
</dbReference>
<dbReference type="SUPFAM" id="SSF111148">
    <property type="entry name" value="YggX-like"/>
    <property type="match status" value="1"/>
</dbReference>
<evidence type="ECO:0000256" key="2">
    <source>
        <dbReference type="ARBA" id="ARBA00053793"/>
    </source>
</evidence>
<evidence type="ECO:0000256" key="1">
    <source>
        <dbReference type="ARBA" id="ARBA00023004"/>
    </source>
</evidence>
<proteinExistence type="inferred from homology"/>
<dbReference type="PIRSF" id="PIRSF029827">
    <property type="entry name" value="Fe_traffic_YggX"/>
    <property type="match status" value="1"/>
</dbReference>
<evidence type="ECO:0000256" key="5">
    <source>
        <dbReference type="HAMAP-Rule" id="MF_00686"/>
    </source>
</evidence>
<sequence length="90" mass="10096">MARTVKCVKLDKELDGLDFPPYPGPLGKRIFESVSKEAWAGWLKHQTMLVNENRLSFVDPAARKYLTEQTEAYFFGDGADNASGYVPPKS</sequence>